<dbReference type="EMBL" id="JAULSV010000004">
    <property type="protein sequence ID" value="KAK0646806.1"/>
    <property type="molecule type" value="Genomic_DNA"/>
</dbReference>
<protein>
    <recommendedName>
        <fullName evidence="4">NYN domain-containing protein</fullName>
    </recommendedName>
</protein>
<proteinExistence type="predicted"/>
<name>A0AA40CPR5_9PEZI</name>
<dbReference type="AlphaFoldDB" id="A0AA40CPR5"/>
<dbReference type="Proteomes" id="UP001174936">
    <property type="component" value="Unassembled WGS sequence"/>
</dbReference>
<comment type="caution">
    <text evidence="2">The sequence shown here is derived from an EMBL/GenBank/DDBJ whole genome shotgun (WGS) entry which is preliminary data.</text>
</comment>
<keyword evidence="3" id="KW-1185">Reference proteome</keyword>
<evidence type="ECO:0000313" key="3">
    <source>
        <dbReference type="Proteomes" id="UP001174936"/>
    </source>
</evidence>
<organism evidence="2 3">
    <name type="scientific">Cercophora newfieldiana</name>
    <dbReference type="NCBI Taxonomy" id="92897"/>
    <lineage>
        <taxon>Eukaryota</taxon>
        <taxon>Fungi</taxon>
        <taxon>Dikarya</taxon>
        <taxon>Ascomycota</taxon>
        <taxon>Pezizomycotina</taxon>
        <taxon>Sordariomycetes</taxon>
        <taxon>Sordariomycetidae</taxon>
        <taxon>Sordariales</taxon>
        <taxon>Lasiosphaeriaceae</taxon>
        <taxon>Cercophora</taxon>
    </lineage>
</organism>
<feature type="region of interest" description="Disordered" evidence="1">
    <location>
        <begin position="308"/>
        <end position="351"/>
    </location>
</feature>
<evidence type="ECO:0000256" key="1">
    <source>
        <dbReference type="SAM" id="MobiDB-lite"/>
    </source>
</evidence>
<accession>A0AA40CPR5</accession>
<sequence>MSANPQEIVRIYIDNSNLWIQGQKTHARKRNLKVLTDPTWRFHLGRLESILIDAILTEEAPRVTTHLYGSTPPLVDAIWNKFKAQGTVVRTYKRGGWTGREKGVDGKLIAESVKYAVRDECEGISSHVVIVSGDRDLADSAVAEILECGFPVHVWAWRNSLADIYRKMQEECERLHVHLLDDYMEAFGYCETTFRVEKARISPHSIVVLDPMPKADAIQELVSDLEISCWQYVNQKQRPNASSQDLIIIPVYSEEMSHDSLVDLFIFAKRTLEKHDLIVMTYLDYCQQYWGSNPIETLAVSNRFDELSDTRPYSPEKPPASSNDKNDPNDGFVTPNRQARKFKEHALKKEK</sequence>
<evidence type="ECO:0008006" key="4">
    <source>
        <dbReference type="Google" id="ProtNLM"/>
    </source>
</evidence>
<dbReference type="Gene3D" id="3.40.50.1010">
    <property type="entry name" value="5'-nuclease"/>
    <property type="match status" value="1"/>
</dbReference>
<evidence type="ECO:0000313" key="2">
    <source>
        <dbReference type="EMBL" id="KAK0646806.1"/>
    </source>
</evidence>
<gene>
    <name evidence="2" type="ORF">B0T16DRAFT_458691</name>
</gene>
<reference evidence="2" key="1">
    <citation type="submission" date="2023-06" db="EMBL/GenBank/DDBJ databases">
        <title>Genome-scale phylogeny and comparative genomics of the fungal order Sordariales.</title>
        <authorList>
            <consortium name="Lawrence Berkeley National Laboratory"/>
            <person name="Hensen N."/>
            <person name="Bonometti L."/>
            <person name="Westerberg I."/>
            <person name="Brannstrom I.O."/>
            <person name="Guillou S."/>
            <person name="Cros-Aarteil S."/>
            <person name="Calhoun S."/>
            <person name="Haridas S."/>
            <person name="Kuo A."/>
            <person name="Mondo S."/>
            <person name="Pangilinan J."/>
            <person name="Riley R."/>
            <person name="Labutti K."/>
            <person name="Andreopoulos B."/>
            <person name="Lipzen A."/>
            <person name="Chen C."/>
            <person name="Yanf M."/>
            <person name="Daum C."/>
            <person name="Ng V."/>
            <person name="Clum A."/>
            <person name="Steindorff A."/>
            <person name="Ohm R."/>
            <person name="Martin F."/>
            <person name="Silar P."/>
            <person name="Natvig D."/>
            <person name="Lalanne C."/>
            <person name="Gautier V."/>
            <person name="Ament-Velasquez S.L."/>
            <person name="Kruys A."/>
            <person name="Hutchinson M.I."/>
            <person name="Powell A.J."/>
            <person name="Barry K."/>
            <person name="Miller A.N."/>
            <person name="Grigoriev I.V."/>
            <person name="Debuchy R."/>
            <person name="Gladieux P."/>
            <person name="Thoren M.H."/>
            <person name="Johannesson H."/>
        </authorList>
    </citation>
    <scope>NUCLEOTIDE SEQUENCE</scope>
    <source>
        <strain evidence="2">SMH2532-1</strain>
    </source>
</reference>